<comment type="caution">
    <text evidence="2">The sequence shown here is derived from an EMBL/GenBank/DDBJ whole genome shotgun (WGS) entry which is preliminary data.</text>
</comment>
<reference evidence="2 3" key="1">
    <citation type="journal article" date="2012" name="J. Bacteriol.">
        <title>Genome Sequence of Galbibacter marinum Type Strain ck-I2-15.</title>
        <authorList>
            <person name="Lai Q."/>
            <person name="Li C."/>
            <person name="Shao Z."/>
        </authorList>
    </citation>
    <scope>NUCLEOTIDE SEQUENCE [LARGE SCALE GENOMIC DNA]</scope>
    <source>
        <strain evidence="3">ck-I2-15</strain>
    </source>
</reference>
<feature type="signal peptide" evidence="1">
    <location>
        <begin position="1"/>
        <end position="19"/>
    </location>
</feature>
<keyword evidence="3" id="KW-1185">Reference proteome</keyword>
<gene>
    <name evidence="2" type="ORF">I215_06242</name>
</gene>
<name>K2QLA9_9FLAO</name>
<dbReference type="RefSeq" id="WP_008991118.1">
    <property type="nucleotide sequence ID" value="NZ_AMSG01000006.1"/>
</dbReference>
<dbReference type="AlphaFoldDB" id="K2QLA9"/>
<evidence type="ECO:0000256" key="1">
    <source>
        <dbReference type="SAM" id="SignalP"/>
    </source>
</evidence>
<dbReference type="OrthoDB" id="1099258at2"/>
<organism evidence="2 3">
    <name type="scientific">Galbibacter marinus</name>
    <dbReference type="NCBI Taxonomy" id="555500"/>
    <lineage>
        <taxon>Bacteria</taxon>
        <taxon>Pseudomonadati</taxon>
        <taxon>Bacteroidota</taxon>
        <taxon>Flavobacteriia</taxon>
        <taxon>Flavobacteriales</taxon>
        <taxon>Flavobacteriaceae</taxon>
        <taxon>Galbibacter</taxon>
    </lineage>
</organism>
<evidence type="ECO:0000313" key="2">
    <source>
        <dbReference type="EMBL" id="EKF55537.1"/>
    </source>
</evidence>
<dbReference type="SUPFAM" id="SSF160574">
    <property type="entry name" value="BT0923-like"/>
    <property type="match status" value="1"/>
</dbReference>
<feature type="non-terminal residue" evidence="2">
    <location>
        <position position="80"/>
    </location>
</feature>
<keyword evidence="1" id="KW-0732">Signal</keyword>
<feature type="chain" id="PRO_5003866161" evidence="1">
    <location>
        <begin position="20"/>
        <end position="80"/>
    </location>
</feature>
<proteinExistence type="predicted"/>
<evidence type="ECO:0000313" key="3">
    <source>
        <dbReference type="Proteomes" id="UP000007364"/>
    </source>
</evidence>
<dbReference type="Proteomes" id="UP000007364">
    <property type="component" value="Unassembled WGS sequence"/>
</dbReference>
<protein>
    <submittedName>
        <fullName evidence="2">Uncharacterized protein</fullName>
    </submittedName>
</protein>
<dbReference type="EMBL" id="AMSG01000006">
    <property type="protein sequence ID" value="EKF55537.1"/>
    <property type="molecule type" value="Genomic_DNA"/>
</dbReference>
<accession>K2QLA9</accession>
<sequence>MKKVILVAALALGGLTAFAAAPVTVNNDLVITMQDEYQEIAVEEVPAAIQEALAADYPEAAISKAYKNAEGTYKLDVQIG</sequence>